<dbReference type="InterPro" id="IPR023465">
    <property type="entry name" value="Riboflavin_kinase_dom_sf"/>
</dbReference>
<comment type="pathway">
    <text evidence="1 14">Cofactor biosynthesis; FAD biosynthesis; FAD from FMN: step 1/1.</text>
</comment>
<keyword evidence="4 14" id="KW-0288">FMN</keyword>
<dbReference type="CDD" id="cd02064">
    <property type="entry name" value="FAD_synthetase_N"/>
    <property type="match status" value="1"/>
</dbReference>
<reference evidence="16 17" key="1">
    <citation type="journal article" date="2015" name="Genome Announc.">
        <title>Expanding the biotechnology potential of lactobacilli through comparative genomics of 213 strains and associated genera.</title>
        <authorList>
            <person name="Sun Z."/>
            <person name="Harris H.M."/>
            <person name="McCann A."/>
            <person name="Guo C."/>
            <person name="Argimon S."/>
            <person name="Zhang W."/>
            <person name="Yang X."/>
            <person name="Jeffery I.B."/>
            <person name="Cooney J.C."/>
            <person name="Kagawa T.F."/>
            <person name="Liu W."/>
            <person name="Song Y."/>
            <person name="Salvetti E."/>
            <person name="Wrobel A."/>
            <person name="Rasinkangas P."/>
            <person name="Parkhill J."/>
            <person name="Rea M.C."/>
            <person name="O'Sullivan O."/>
            <person name="Ritari J."/>
            <person name="Douillard F.P."/>
            <person name="Paul Ross R."/>
            <person name="Yang R."/>
            <person name="Briner A.E."/>
            <person name="Felis G.E."/>
            <person name="de Vos W.M."/>
            <person name="Barrangou R."/>
            <person name="Klaenhammer T.R."/>
            <person name="Caufield P.W."/>
            <person name="Cui Y."/>
            <person name="Zhang H."/>
            <person name="O'Toole P.W."/>
        </authorList>
    </citation>
    <scope>NUCLEOTIDE SEQUENCE [LARGE SCALE GENOMIC DNA]</scope>
    <source>
        <strain evidence="16 17">JCM 17158</strain>
    </source>
</reference>
<evidence type="ECO:0000256" key="12">
    <source>
        <dbReference type="ARBA" id="ARBA00047880"/>
    </source>
</evidence>
<evidence type="ECO:0000256" key="1">
    <source>
        <dbReference type="ARBA" id="ARBA00004726"/>
    </source>
</evidence>
<proteinExistence type="inferred from homology"/>
<dbReference type="GO" id="GO:0005524">
    <property type="term" value="F:ATP binding"/>
    <property type="evidence" value="ECO:0007669"/>
    <property type="project" value="UniProtKB-UniRule"/>
</dbReference>
<evidence type="ECO:0000313" key="17">
    <source>
        <dbReference type="Proteomes" id="UP000051804"/>
    </source>
</evidence>
<comment type="catalytic activity">
    <reaction evidence="13 14">
        <text>FMN + ATP + H(+) = FAD + diphosphate</text>
        <dbReference type="Rhea" id="RHEA:17237"/>
        <dbReference type="ChEBI" id="CHEBI:15378"/>
        <dbReference type="ChEBI" id="CHEBI:30616"/>
        <dbReference type="ChEBI" id="CHEBI:33019"/>
        <dbReference type="ChEBI" id="CHEBI:57692"/>
        <dbReference type="ChEBI" id="CHEBI:58210"/>
        <dbReference type="EC" id="2.7.7.2"/>
    </reaction>
</comment>
<evidence type="ECO:0000256" key="2">
    <source>
        <dbReference type="ARBA" id="ARBA00005201"/>
    </source>
</evidence>
<evidence type="ECO:0000256" key="7">
    <source>
        <dbReference type="ARBA" id="ARBA00022741"/>
    </source>
</evidence>
<evidence type="ECO:0000313" key="16">
    <source>
        <dbReference type="EMBL" id="KRK74368.1"/>
    </source>
</evidence>
<keyword evidence="6 14" id="KW-0548">Nucleotidyltransferase</keyword>
<comment type="caution">
    <text evidence="16">The sequence shown here is derived from an EMBL/GenBank/DDBJ whole genome shotgun (WGS) entry which is preliminary data.</text>
</comment>
<dbReference type="GO" id="GO:0008531">
    <property type="term" value="F:riboflavin kinase activity"/>
    <property type="evidence" value="ECO:0007669"/>
    <property type="project" value="UniProtKB-UniRule"/>
</dbReference>
<keyword evidence="11" id="KW-0511">Multifunctional enzyme</keyword>
<keyword evidence="7 14" id="KW-0547">Nucleotide-binding</keyword>
<keyword evidence="5 14" id="KW-0808">Transferase</keyword>
<evidence type="ECO:0000256" key="4">
    <source>
        <dbReference type="ARBA" id="ARBA00022643"/>
    </source>
</evidence>
<dbReference type="EMBL" id="AZDJ01000001">
    <property type="protein sequence ID" value="KRK74368.1"/>
    <property type="molecule type" value="Genomic_DNA"/>
</dbReference>
<dbReference type="EC" id="2.7.7.2" evidence="14"/>
<evidence type="ECO:0000259" key="15">
    <source>
        <dbReference type="SMART" id="SM00904"/>
    </source>
</evidence>
<dbReference type="GO" id="GO:0003919">
    <property type="term" value="F:FMN adenylyltransferase activity"/>
    <property type="evidence" value="ECO:0007669"/>
    <property type="project" value="UniProtKB-UniRule"/>
</dbReference>
<keyword evidence="8 14" id="KW-0418">Kinase</keyword>
<dbReference type="SMART" id="SM00904">
    <property type="entry name" value="Flavokinase"/>
    <property type="match status" value="1"/>
</dbReference>
<keyword evidence="9 14" id="KW-0274">FAD</keyword>
<keyword evidence="10 14" id="KW-0067">ATP-binding</keyword>
<keyword evidence="3 14" id="KW-0285">Flavoprotein</keyword>
<comment type="catalytic activity">
    <reaction evidence="12 14">
        <text>riboflavin + ATP = FMN + ADP + H(+)</text>
        <dbReference type="Rhea" id="RHEA:14357"/>
        <dbReference type="ChEBI" id="CHEBI:15378"/>
        <dbReference type="ChEBI" id="CHEBI:30616"/>
        <dbReference type="ChEBI" id="CHEBI:57986"/>
        <dbReference type="ChEBI" id="CHEBI:58210"/>
        <dbReference type="ChEBI" id="CHEBI:456216"/>
        <dbReference type="EC" id="2.7.1.26"/>
    </reaction>
</comment>
<dbReference type="InterPro" id="IPR002606">
    <property type="entry name" value="Riboflavin_kinase_bac"/>
</dbReference>
<dbReference type="Proteomes" id="UP000051804">
    <property type="component" value="Unassembled WGS sequence"/>
</dbReference>
<dbReference type="Pfam" id="PF01687">
    <property type="entry name" value="Flavokinase"/>
    <property type="match status" value="1"/>
</dbReference>
<accession>A0A0R1JST4</accession>
<comment type="pathway">
    <text evidence="2 14">Cofactor biosynthesis; FMN biosynthesis; FMN from riboflavin (ATP route): step 1/1.</text>
</comment>
<evidence type="ECO:0000256" key="14">
    <source>
        <dbReference type="PIRNR" id="PIRNR004491"/>
    </source>
</evidence>
<evidence type="ECO:0000256" key="5">
    <source>
        <dbReference type="ARBA" id="ARBA00022679"/>
    </source>
</evidence>
<dbReference type="OrthoDB" id="9803667at2"/>
<dbReference type="PIRSF" id="PIRSF004491">
    <property type="entry name" value="FAD_Synth"/>
    <property type="match status" value="1"/>
</dbReference>
<dbReference type="PATRIC" id="fig|1291734.4.peg.999"/>
<evidence type="ECO:0000256" key="8">
    <source>
        <dbReference type="ARBA" id="ARBA00022777"/>
    </source>
</evidence>
<dbReference type="STRING" id="1291734.FD02_GL000973"/>
<dbReference type="PANTHER" id="PTHR22749:SF6">
    <property type="entry name" value="RIBOFLAVIN KINASE"/>
    <property type="match status" value="1"/>
</dbReference>
<dbReference type="GO" id="GO:0006747">
    <property type="term" value="P:FAD biosynthetic process"/>
    <property type="evidence" value="ECO:0007669"/>
    <property type="project" value="UniProtKB-UniRule"/>
</dbReference>
<dbReference type="UniPathway" id="UPA00277">
    <property type="reaction ID" value="UER00407"/>
</dbReference>
<keyword evidence="17" id="KW-1185">Reference proteome</keyword>
<sequence>MKVIDIQPPLQASQVSQQPIVLALGFFDGVHRGHQQVLAAARQAADARGLQLAAMTFDVHPAVIYRHVPAASVKYLTTPARKAELMAQFGVDLLYIVHFTPAFAALSPQAFVDDYLVGLNAAVVTAGFDYTYGKRAVANMDTLPQYAKGRFEIITVPALTAAEGKVSSSHIRAALDAGDIDAANADLGYRYRTTGIVVHGEARGRTLGFRTANIDTPSAERLPGIGIYAVRMLVNGQWVDGMASVGRNVTFGANRPVTLEINLFDFDADIYGAAVVVEWYHYLRGEVKFAGAQALVAQLHRDQANSQAYFKELS</sequence>
<name>A0A0R1JST4_9LACO</name>
<evidence type="ECO:0000256" key="3">
    <source>
        <dbReference type="ARBA" id="ARBA00022630"/>
    </source>
</evidence>
<evidence type="ECO:0000256" key="9">
    <source>
        <dbReference type="ARBA" id="ARBA00022827"/>
    </source>
</evidence>
<dbReference type="Pfam" id="PF06574">
    <property type="entry name" value="FAD_syn"/>
    <property type="match status" value="1"/>
</dbReference>
<dbReference type="PANTHER" id="PTHR22749">
    <property type="entry name" value="RIBOFLAVIN KINASE/FMN ADENYLYLTRANSFERASE"/>
    <property type="match status" value="1"/>
</dbReference>
<gene>
    <name evidence="16" type="ORF">FD02_GL000973</name>
</gene>
<dbReference type="SUPFAM" id="SSF52374">
    <property type="entry name" value="Nucleotidylyl transferase"/>
    <property type="match status" value="1"/>
</dbReference>
<evidence type="ECO:0000256" key="11">
    <source>
        <dbReference type="ARBA" id="ARBA00023268"/>
    </source>
</evidence>
<dbReference type="Gene3D" id="3.40.50.620">
    <property type="entry name" value="HUPs"/>
    <property type="match status" value="1"/>
</dbReference>
<dbReference type="FunFam" id="3.40.50.620:FF:000021">
    <property type="entry name" value="Riboflavin biosynthesis protein"/>
    <property type="match status" value="1"/>
</dbReference>
<protein>
    <recommendedName>
        <fullName evidence="14">Riboflavin biosynthesis protein</fullName>
    </recommendedName>
    <domain>
        <recommendedName>
            <fullName evidence="14">Riboflavin kinase</fullName>
            <ecNumber evidence="14">2.7.1.26</ecNumber>
        </recommendedName>
        <alternativeName>
            <fullName evidence="14">Flavokinase</fullName>
        </alternativeName>
    </domain>
    <domain>
        <recommendedName>
            <fullName evidence="14">FMN adenylyltransferase</fullName>
            <ecNumber evidence="14">2.7.7.2</ecNumber>
        </recommendedName>
        <alternativeName>
            <fullName evidence="14">FAD pyrophosphorylase</fullName>
        </alternativeName>
        <alternativeName>
            <fullName evidence="14">FAD synthase</fullName>
        </alternativeName>
    </domain>
</protein>
<dbReference type="InterPro" id="IPR023468">
    <property type="entry name" value="Riboflavin_kinase"/>
</dbReference>
<evidence type="ECO:0000256" key="6">
    <source>
        <dbReference type="ARBA" id="ARBA00022695"/>
    </source>
</evidence>
<dbReference type="SUPFAM" id="SSF82114">
    <property type="entry name" value="Riboflavin kinase-like"/>
    <property type="match status" value="1"/>
</dbReference>
<comment type="similarity">
    <text evidence="14">Belongs to the ribF family.</text>
</comment>
<dbReference type="NCBIfam" id="TIGR00083">
    <property type="entry name" value="ribF"/>
    <property type="match status" value="1"/>
</dbReference>
<dbReference type="EC" id="2.7.1.26" evidence="14"/>
<evidence type="ECO:0000256" key="13">
    <source>
        <dbReference type="ARBA" id="ARBA00049494"/>
    </source>
</evidence>
<dbReference type="Gene3D" id="2.40.30.30">
    <property type="entry name" value="Riboflavin kinase-like"/>
    <property type="match status" value="1"/>
</dbReference>
<dbReference type="InterPro" id="IPR015865">
    <property type="entry name" value="Riboflavin_kinase_bac/euk"/>
</dbReference>
<dbReference type="GO" id="GO:0009231">
    <property type="term" value="P:riboflavin biosynthetic process"/>
    <property type="evidence" value="ECO:0007669"/>
    <property type="project" value="InterPro"/>
</dbReference>
<dbReference type="InterPro" id="IPR014729">
    <property type="entry name" value="Rossmann-like_a/b/a_fold"/>
</dbReference>
<feature type="domain" description="Riboflavin kinase" evidence="15">
    <location>
        <begin position="186"/>
        <end position="311"/>
    </location>
</feature>
<evidence type="ECO:0000256" key="10">
    <source>
        <dbReference type="ARBA" id="ARBA00022840"/>
    </source>
</evidence>
<dbReference type="InterPro" id="IPR015864">
    <property type="entry name" value="FAD_synthase"/>
</dbReference>
<dbReference type="AlphaFoldDB" id="A0A0R1JST4"/>
<dbReference type="GO" id="GO:0009398">
    <property type="term" value="P:FMN biosynthetic process"/>
    <property type="evidence" value="ECO:0007669"/>
    <property type="project" value="UniProtKB-UniRule"/>
</dbReference>
<dbReference type="UniPathway" id="UPA00276">
    <property type="reaction ID" value="UER00406"/>
</dbReference>
<dbReference type="RefSeq" id="WP_056949925.1">
    <property type="nucleotide sequence ID" value="NZ_AZDJ01000001.1"/>
</dbReference>
<organism evidence="16 17">
    <name type="scientific">Lacticaseibacillus nasuensis JCM 17158</name>
    <dbReference type="NCBI Taxonomy" id="1291734"/>
    <lineage>
        <taxon>Bacteria</taxon>
        <taxon>Bacillati</taxon>
        <taxon>Bacillota</taxon>
        <taxon>Bacilli</taxon>
        <taxon>Lactobacillales</taxon>
        <taxon>Lactobacillaceae</taxon>
        <taxon>Lacticaseibacillus</taxon>
    </lineage>
</organism>